<dbReference type="Proteomes" id="UP001303902">
    <property type="component" value="Chromosome"/>
</dbReference>
<dbReference type="RefSeq" id="WP_317970505.1">
    <property type="nucleotide sequence ID" value="NZ_CP129118.1"/>
</dbReference>
<protein>
    <submittedName>
        <fullName evidence="2">DUF948 domain-containing protein</fullName>
    </submittedName>
</protein>
<keyword evidence="1" id="KW-0472">Membrane</keyword>
<proteinExistence type="predicted"/>
<sequence length="182" mass="19898">MDLTGIGVLLIGVAFLVLAVFLARVLNQTAKVVDGVGKTIERLPDQLDGVIKESEQLIQNSNNTLADVNVKLGTLTPVFNIVGDVGEVTGKLTSSVHDFTLTAKKKIDTTDEDTRNKRLGGLYGASALAYYTIRSGKERKKVKSTSTSNLYMSGEQRMFDVNRMKEEAKEAARIHKHVSDDL</sequence>
<gene>
    <name evidence="2" type="ORF">QWT69_07500</name>
</gene>
<dbReference type="EMBL" id="CP129118">
    <property type="protein sequence ID" value="WOV88939.1"/>
    <property type="molecule type" value="Genomic_DNA"/>
</dbReference>
<keyword evidence="1" id="KW-1133">Transmembrane helix</keyword>
<accession>A0ABZ0LBD4</accession>
<name>A0ABZ0LBD4_9BACL</name>
<feature type="transmembrane region" description="Helical" evidence="1">
    <location>
        <begin position="6"/>
        <end position="26"/>
    </location>
</feature>
<keyword evidence="1" id="KW-0812">Transmembrane</keyword>
<reference evidence="2 3" key="1">
    <citation type="submission" date="2023-06" db="EMBL/GenBank/DDBJ databases">
        <title>Sporosarcina sp. nov., isolated from Korean tranditional fermented seafood 'Jeotgal'.</title>
        <authorList>
            <person name="Yang A.I."/>
            <person name="Shin N.-R."/>
        </authorList>
    </citation>
    <scope>NUCLEOTIDE SEQUENCE [LARGE SCALE GENOMIC DNA]</scope>
    <source>
        <strain evidence="2 3">T2O-4</strain>
    </source>
</reference>
<evidence type="ECO:0000313" key="3">
    <source>
        <dbReference type="Proteomes" id="UP001303902"/>
    </source>
</evidence>
<evidence type="ECO:0000313" key="2">
    <source>
        <dbReference type="EMBL" id="WOV88939.1"/>
    </source>
</evidence>
<dbReference type="PANTHER" id="PTHR40070:SF1">
    <property type="entry name" value="UPF0478 PROTEIN YTXG"/>
    <property type="match status" value="1"/>
</dbReference>
<organism evidence="2 3">
    <name type="scientific">Sporosarcina oncorhynchi</name>
    <dbReference type="NCBI Taxonomy" id="3056444"/>
    <lineage>
        <taxon>Bacteria</taxon>
        <taxon>Bacillati</taxon>
        <taxon>Bacillota</taxon>
        <taxon>Bacilli</taxon>
        <taxon>Bacillales</taxon>
        <taxon>Caryophanaceae</taxon>
        <taxon>Sporosarcina</taxon>
    </lineage>
</organism>
<dbReference type="Pfam" id="PF06103">
    <property type="entry name" value="DUF948"/>
    <property type="match status" value="1"/>
</dbReference>
<dbReference type="InterPro" id="IPR009293">
    <property type="entry name" value="UPF0478"/>
</dbReference>
<dbReference type="PANTHER" id="PTHR40070">
    <property type="entry name" value="UPF0478 PROTEIN YTXG"/>
    <property type="match status" value="1"/>
</dbReference>
<evidence type="ECO:0000256" key="1">
    <source>
        <dbReference type="SAM" id="Phobius"/>
    </source>
</evidence>
<keyword evidence="3" id="KW-1185">Reference proteome</keyword>